<proteinExistence type="predicted"/>
<organism evidence="1 2">
    <name type="scientific">Romanomermis culicivorax</name>
    <name type="common">Nematode worm</name>
    <dbReference type="NCBI Taxonomy" id="13658"/>
    <lineage>
        <taxon>Eukaryota</taxon>
        <taxon>Metazoa</taxon>
        <taxon>Ecdysozoa</taxon>
        <taxon>Nematoda</taxon>
        <taxon>Enoplea</taxon>
        <taxon>Dorylaimia</taxon>
        <taxon>Mermithida</taxon>
        <taxon>Mermithoidea</taxon>
        <taxon>Mermithidae</taxon>
        <taxon>Romanomermis</taxon>
    </lineage>
</organism>
<protein>
    <submittedName>
        <fullName evidence="2">Uncharacterized protein</fullName>
    </submittedName>
</protein>
<name>A0A915JW73_ROMCU</name>
<evidence type="ECO:0000313" key="2">
    <source>
        <dbReference type="WBParaSite" id="nRc.2.0.1.t30571-RA"/>
    </source>
</evidence>
<sequence length="105" mass="11899">MDDFVSKTKQKLRLAFQAIMNNMQIAQAACQKQDSGPYDITDQRQGFPMTFEQDTNPTLMLKPTIYAVIPEQLWEDPLDNTALQEWGRPPPKACCVTDSISCDIT</sequence>
<keyword evidence="1" id="KW-1185">Reference proteome</keyword>
<evidence type="ECO:0000313" key="1">
    <source>
        <dbReference type="Proteomes" id="UP000887565"/>
    </source>
</evidence>
<reference evidence="2" key="1">
    <citation type="submission" date="2022-11" db="UniProtKB">
        <authorList>
            <consortium name="WormBaseParasite"/>
        </authorList>
    </citation>
    <scope>IDENTIFICATION</scope>
</reference>
<dbReference type="AlphaFoldDB" id="A0A915JW73"/>
<dbReference type="WBParaSite" id="nRc.2.0.1.t30571-RA">
    <property type="protein sequence ID" value="nRc.2.0.1.t30571-RA"/>
    <property type="gene ID" value="nRc.2.0.1.g30571"/>
</dbReference>
<dbReference type="Proteomes" id="UP000887565">
    <property type="component" value="Unplaced"/>
</dbReference>
<accession>A0A915JW73</accession>